<dbReference type="GO" id="GO:0004630">
    <property type="term" value="F:phospholipase D activity"/>
    <property type="evidence" value="ECO:0007669"/>
    <property type="project" value="UniProtKB-EC"/>
</dbReference>
<dbReference type="RefSeq" id="WP_116180813.1">
    <property type="nucleotide sequence ID" value="NZ_CP144376.1"/>
</dbReference>
<evidence type="ECO:0000256" key="5">
    <source>
        <dbReference type="ARBA" id="ARBA00022963"/>
    </source>
</evidence>
<dbReference type="SUPFAM" id="SSF56024">
    <property type="entry name" value="Phospholipase D/nuclease"/>
    <property type="match status" value="2"/>
</dbReference>
<feature type="domain" description="PLD phosphodiesterase" evidence="8">
    <location>
        <begin position="124"/>
        <end position="151"/>
    </location>
</feature>
<dbReference type="PANTHER" id="PTHR43856">
    <property type="entry name" value="CARDIOLIPIN HYDROLASE"/>
    <property type="match status" value="1"/>
</dbReference>
<evidence type="ECO:0000259" key="8">
    <source>
        <dbReference type="PROSITE" id="PS50035"/>
    </source>
</evidence>
<reference evidence="9 10" key="1">
    <citation type="submission" date="2018-08" db="EMBL/GenBank/DDBJ databases">
        <title>Genomic Encyclopedia of Archaeal and Bacterial Type Strains, Phase II (KMG-II): from individual species to whole genera.</title>
        <authorList>
            <person name="Goeker M."/>
        </authorList>
    </citation>
    <scope>NUCLEOTIDE SEQUENCE [LARGE SCALE GENOMIC DNA]</scope>
    <source>
        <strain evidence="9 10">DSM 45791</strain>
    </source>
</reference>
<evidence type="ECO:0000256" key="6">
    <source>
        <dbReference type="ARBA" id="ARBA00023098"/>
    </source>
</evidence>
<dbReference type="InterPro" id="IPR001736">
    <property type="entry name" value="PLipase_D/transphosphatidylase"/>
</dbReference>
<dbReference type="Pfam" id="PF13091">
    <property type="entry name" value="PLDc_2"/>
    <property type="match status" value="2"/>
</dbReference>
<comment type="catalytic activity">
    <reaction evidence="1">
        <text>a 1,2-diacyl-sn-glycero-3-phosphocholine + H2O = a 1,2-diacyl-sn-glycero-3-phosphate + choline + H(+)</text>
        <dbReference type="Rhea" id="RHEA:14445"/>
        <dbReference type="ChEBI" id="CHEBI:15354"/>
        <dbReference type="ChEBI" id="CHEBI:15377"/>
        <dbReference type="ChEBI" id="CHEBI:15378"/>
        <dbReference type="ChEBI" id="CHEBI:57643"/>
        <dbReference type="ChEBI" id="CHEBI:58608"/>
        <dbReference type="EC" id="3.1.4.4"/>
    </reaction>
</comment>
<keyword evidence="6" id="KW-0443">Lipid metabolism</keyword>
<sequence>MRAHLAGRLGRILAALALPVALAACHPGFAATPAETPASLGPLITEPDEHWTAVRQFITTAQHTLDMTMYELDDTTAEQNLANLAARGVTVRVILDHNREATHNQPAFDFLTRNHVHVVWAPTAFRATHQKTITVDRGAALILSGNLTSRYYATGRDVGVLDRDPADVAAIEHTFDGDFTATPVTPSSGTDLVWSPTTSQSSLLQLIGSATTTLAVENEEMADPAIVAALATAARRGVAVTVTMTSNPSWNTNFATLTRAGVRVATYSTSARLYIHAKIVLADAGTPQARGFLGSQNFSTASLTANRELGLITTNTAILRPLAATVSSDLAGATPWRG</sequence>
<accession>A0A3E0GVU7</accession>
<feature type="chain" id="PRO_5017724913" description="phospholipase D" evidence="7">
    <location>
        <begin position="31"/>
        <end position="338"/>
    </location>
</feature>
<feature type="signal peptide" evidence="7">
    <location>
        <begin position="1"/>
        <end position="30"/>
    </location>
</feature>
<proteinExistence type="inferred from homology"/>
<comment type="caution">
    <text evidence="9">The sequence shown here is derived from an EMBL/GenBank/DDBJ whole genome shotgun (WGS) entry which is preliminary data.</text>
</comment>
<evidence type="ECO:0000256" key="4">
    <source>
        <dbReference type="ARBA" id="ARBA00022801"/>
    </source>
</evidence>
<dbReference type="PANTHER" id="PTHR43856:SF1">
    <property type="entry name" value="MITOCHONDRIAL CARDIOLIPIN HYDROLASE"/>
    <property type="match status" value="1"/>
</dbReference>
<dbReference type="EC" id="3.1.4.4" evidence="3"/>
<dbReference type="Proteomes" id="UP000256269">
    <property type="component" value="Unassembled WGS sequence"/>
</dbReference>
<evidence type="ECO:0000313" key="10">
    <source>
        <dbReference type="Proteomes" id="UP000256269"/>
    </source>
</evidence>
<evidence type="ECO:0000256" key="2">
    <source>
        <dbReference type="ARBA" id="ARBA00008664"/>
    </source>
</evidence>
<dbReference type="Gene3D" id="3.30.870.10">
    <property type="entry name" value="Endonuclease Chain A"/>
    <property type="match status" value="2"/>
</dbReference>
<dbReference type="EMBL" id="QUNO01000022">
    <property type="protein sequence ID" value="REH30987.1"/>
    <property type="molecule type" value="Genomic_DNA"/>
</dbReference>
<dbReference type="OrthoDB" id="9814383at2"/>
<evidence type="ECO:0000313" key="9">
    <source>
        <dbReference type="EMBL" id="REH30987.1"/>
    </source>
</evidence>
<keyword evidence="10" id="KW-1185">Reference proteome</keyword>
<evidence type="ECO:0000256" key="3">
    <source>
        <dbReference type="ARBA" id="ARBA00012027"/>
    </source>
</evidence>
<dbReference type="GO" id="GO:0016891">
    <property type="term" value="F:RNA endonuclease activity producing 5'-phosphomonoesters, hydrolytic mechanism"/>
    <property type="evidence" value="ECO:0007669"/>
    <property type="project" value="TreeGrafter"/>
</dbReference>
<protein>
    <recommendedName>
        <fullName evidence="3">phospholipase D</fullName>
        <ecNumber evidence="3">3.1.4.4</ecNumber>
    </recommendedName>
</protein>
<keyword evidence="5" id="KW-0442">Lipid degradation</keyword>
<feature type="domain" description="PLD phosphodiesterase" evidence="8">
    <location>
        <begin position="271"/>
        <end position="302"/>
    </location>
</feature>
<dbReference type="AlphaFoldDB" id="A0A3E0GVU7"/>
<organism evidence="9 10">
    <name type="scientific">Kutzneria buriramensis</name>
    <dbReference type="NCBI Taxonomy" id="1045776"/>
    <lineage>
        <taxon>Bacteria</taxon>
        <taxon>Bacillati</taxon>
        <taxon>Actinomycetota</taxon>
        <taxon>Actinomycetes</taxon>
        <taxon>Pseudonocardiales</taxon>
        <taxon>Pseudonocardiaceae</taxon>
        <taxon>Kutzneria</taxon>
    </lineage>
</organism>
<comment type="similarity">
    <text evidence="2">Belongs to the phospholipase D family.</text>
</comment>
<dbReference type="GO" id="GO:0016042">
    <property type="term" value="P:lipid catabolic process"/>
    <property type="evidence" value="ECO:0007669"/>
    <property type="project" value="UniProtKB-KW"/>
</dbReference>
<dbReference type="InterPro" id="IPR025202">
    <property type="entry name" value="PLD-like_dom"/>
</dbReference>
<dbReference type="PROSITE" id="PS51257">
    <property type="entry name" value="PROKAR_LIPOPROTEIN"/>
    <property type="match status" value="1"/>
</dbReference>
<dbReference type="InterPro" id="IPR051406">
    <property type="entry name" value="PLD_domain"/>
</dbReference>
<keyword evidence="4" id="KW-0378">Hydrolase</keyword>
<keyword evidence="7" id="KW-0732">Signal</keyword>
<name>A0A3E0GVU7_9PSEU</name>
<dbReference type="PROSITE" id="PS50035">
    <property type="entry name" value="PLD"/>
    <property type="match status" value="2"/>
</dbReference>
<gene>
    <name evidence="9" type="ORF">BCF44_12210</name>
</gene>
<dbReference type="GO" id="GO:0006793">
    <property type="term" value="P:phosphorus metabolic process"/>
    <property type="evidence" value="ECO:0007669"/>
    <property type="project" value="UniProtKB-ARBA"/>
</dbReference>
<evidence type="ECO:0000256" key="1">
    <source>
        <dbReference type="ARBA" id="ARBA00000798"/>
    </source>
</evidence>
<evidence type="ECO:0000256" key="7">
    <source>
        <dbReference type="SAM" id="SignalP"/>
    </source>
</evidence>